<evidence type="ECO:0000256" key="1">
    <source>
        <dbReference type="SAM" id="Phobius"/>
    </source>
</evidence>
<keyword evidence="3" id="KW-1185">Reference proteome</keyword>
<organism evidence="2 3">
    <name type="scientific">Platanthera zijinensis</name>
    <dbReference type="NCBI Taxonomy" id="2320716"/>
    <lineage>
        <taxon>Eukaryota</taxon>
        <taxon>Viridiplantae</taxon>
        <taxon>Streptophyta</taxon>
        <taxon>Embryophyta</taxon>
        <taxon>Tracheophyta</taxon>
        <taxon>Spermatophyta</taxon>
        <taxon>Magnoliopsida</taxon>
        <taxon>Liliopsida</taxon>
        <taxon>Asparagales</taxon>
        <taxon>Orchidaceae</taxon>
        <taxon>Orchidoideae</taxon>
        <taxon>Orchideae</taxon>
        <taxon>Orchidinae</taxon>
        <taxon>Platanthera</taxon>
    </lineage>
</organism>
<dbReference type="AlphaFoldDB" id="A0AAP0G8P0"/>
<dbReference type="EMBL" id="JBBWWQ010000006">
    <property type="protein sequence ID" value="KAK8944484.1"/>
    <property type="molecule type" value="Genomic_DNA"/>
</dbReference>
<dbReference type="PANTHER" id="PTHR33306:SF40">
    <property type="entry name" value="EXPRESSED PROTEIN"/>
    <property type="match status" value="1"/>
</dbReference>
<feature type="transmembrane region" description="Helical" evidence="1">
    <location>
        <begin position="65"/>
        <end position="83"/>
    </location>
</feature>
<keyword evidence="1" id="KW-1133">Transmembrane helix</keyword>
<proteinExistence type="predicted"/>
<evidence type="ECO:0000313" key="2">
    <source>
        <dbReference type="EMBL" id="KAK8944484.1"/>
    </source>
</evidence>
<dbReference type="Proteomes" id="UP001418222">
    <property type="component" value="Unassembled WGS sequence"/>
</dbReference>
<keyword evidence="1" id="KW-0812">Transmembrane</keyword>
<protein>
    <submittedName>
        <fullName evidence="2">Uncharacterized protein</fullName>
    </submittedName>
</protein>
<reference evidence="2 3" key="1">
    <citation type="journal article" date="2022" name="Nat. Plants">
        <title>Genomes of leafy and leafless Platanthera orchids illuminate the evolution of mycoheterotrophy.</title>
        <authorList>
            <person name="Li M.H."/>
            <person name="Liu K.W."/>
            <person name="Li Z."/>
            <person name="Lu H.C."/>
            <person name="Ye Q.L."/>
            <person name="Zhang D."/>
            <person name="Wang J.Y."/>
            <person name="Li Y.F."/>
            <person name="Zhong Z.M."/>
            <person name="Liu X."/>
            <person name="Yu X."/>
            <person name="Liu D.K."/>
            <person name="Tu X.D."/>
            <person name="Liu B."/>
            <person name="Hao Y."/>
            <person name="Liao X.Y."/>
            <person name="Jiang Y.T."/>
            <person name="Sun W.H."/>
            <person name="Chen J."/>
            <person name="Chen Y.Q."/>
            <person name="Ai Y."/>
            <person name="Zhai J.W."/>
            <person name="Wu S.S."/>
            <person name="Zhou Z."/>
            <person name="Hsiao Y.Y."/>
            <person name="Wu W.L."/>
            <person name="Chen Y.Y."/>
            <person name="Lin Y.F."/>
            <person name="Hsu J.L."/>
            <person name="Li C.Y."/>
            <person name="Wang Z.W."/>
            <person name="Zhao X."/>
            <person name="Zhong W.Y."/>
            <person name="Ma X.K."/>
            <person name="Ma L."/>
            <person name="Huang J."/>
            <person name="Chen G.Z."/>
            <person name="Huang M.Z."/>
            <person name="Huang L."/>
            <person name="Peng D.H."/>
            <person name="Luo Y.B."/>
            <person name="Zou S.Q."/>
            <person name="Chen S.P."/>
            <person name="Lan S."/>
            <person name="Tsai W.C."/>
            <person name="Van de Peer Y."/>
            <person name="Liu Z.J."/>
        </authorList>
    </citation>
    <scope>NUCLEOTIDE SEQUENCE [LARGE SCALE GENOMIC DNA]</scope>
    <source>
        <strain evidence="2">Lor287</strain>
    </source>
</reference>
<dbReference type="PANTHER" id="PTHR33306">
    <property type="entry name" value="EXPRESSED PROTEIN-RELATED-RELATED"/>
    <property type="match status" value="1"/>
</dbReference>
<comment type="caution">
    <text evidence="2">The sequence shown here is derived from an EMBL/GenBank/DDBJ whole genome shotgun (WGS) entry which is preliminary data.</text>
</comment>
<feature type="transmembrane region" description="Helical" evidence="1">
    <location>
        <begin position="26"/>
        <end position="44"/>
    </location>
</feature>
<evidence type="ECO:0000313" key="3">
    <source>
        <dbReference type="Proteomes" id="UP001418222"/>
    </source>
</evidence>
<name>A0AAP0G8P0_9ASPA</name>
<gene>
    <name evidence="2" type="ORF">KSP39_PZI007899</name>
</gene>
<sequence length="142" mass="16143">MAWFFGDRSGRQYWKQGWRVRALDSLSLPPAPLVAVFTIVLLFLSLSSRAGYKARVERAEVGLRLLLLLVPLLLVFAVKWLVVDGRVVLPRVRWTEQDERHGGVGSPWGVAAAVVLLLFMVSFHSSVESQWFRPLWRRVVCG</sequence>
<keyword evidence="1" id="KW-0472">Membrane</keyword>
<accession>A0AAP0G8P0</accession>
<feature type="transmembrane region" description="Helical" evidence="1">
    <location>
        <begin position="103"/>
        <end position="123"/>
    </location>
</feature>